<dbReference type="InterPro" id="IPR045254">
    <property type="entry name" value="Nit1/2_C-N_Hydrolase"/>
</dbReference>
<keyword evidence="1" id="KW-0378">Hydrolase</keyword>
<sequence length="287" mass="31597">MSTILKSKIKVALIQLIGSTADKSANLNRARKLIDTAMKKEPDTKIVVLPECFNSPYDVAQFAKYSEVLDDPEAPSVNVLKEIAKQHSITLVGGSIPERDPTNDKIYNTCLIFNEQGEVIGKHRKLHLFDIDIPNQITFKESVTLTGGDKVTMVDTKYGKIGVGICYDLRFPELAMIAARKGAFAMIYPGAFNTVTGPLHWQLLARARSVDNQIYTLLCSPARDPNSSYQAWGHSLCSDPSGHVLGEVDIGEETLFVELDPEVISKARAGIPVTTQRRFDAYPDVSA</sequence>
<name>A0ABR4NS21_9SACH</name>
<dbReference type="EMBL" id="JBEVYD010000008">
    <property type="protein sequence ID" value="KAL3231127.1"/>
    <property type="molecule type" value="Genomic_DNA"/>
</dbReference>
<dbReference type="Pfam" id="PF00795">
    <property type="entry name" value="CN_hydrolase"/>
    <property type="match status" value="1"/>
</dbReference>
<gene>
    <name evidence="3" type="ORF">RNJ44_00766</name>
</gene>
<dbReference type="PANTHER" id="PTHR23088:SF30">
    <property type="entry name" value="OMEGA-AMIDASE NIT2"/>
    <property type="match status" value="1"/>
</dbReference>
<organism evidence="3 4">
    <name type="scientific">Nakaseomyces bracarensis</name>
    <dbReference type="NCBI Taxonomy" id="273131"/>
    <lineage>
        <taxon>Eukaryota</taxon>
        <taxon>Fungi</taxon>
        <taxon>Dikarya</taxon>
        <taxon>Ascomycota</taxon>
        <taxon>Saccharomycotina</taxon>
        <taxon>Saccharomycetes</taxon>
        <taxon>Saccharomycetales</taxon>
        <taxon>Saccharomycetaceae</taxon>
        <taxon>Nakaseomyces</taxon>
    </lineage>
</organism>
<evidence type="ECO:0000313" key="3">
    <source>
        <dbReference type="EMBL" id="KAL3231127.1"/>
    </source>
</evidence>
<dbReference type="InterPro" id="IPR036526">
    <property type="entry name" value="C-N_Hydrolase_sf"/>
</dbReference>
<dbReference type="CDD" id="cd07572">
    <property type="entry name" value="nit"/>
    <property type="match status" value="1"/>
</dbReference>
<accession>A0ABR4NS21</accession>
<protein>
    <submittedName>
        <fullName evidence="3">Omega-amidase NIT3</fullName>
    </submittedName>
</protein>
<comment type="caution">
    <text evidence="3">The sequence shown here is derived from an EMBL/GenBank/DDBJ whole genome shotgun (WGS) entry which is preliminary data.</text>
</comment>
<dbReference type="PANTHER" id="PTHR23088">
    <property type="entry name" value="NITRILASE-RELATED"/>
    <property type="match status" value="1"/>
</dbReference>
<dbReference type="InterPro" id="IPR001110">
    <property type="entry name" value="UPF0012_CS"/>
</dbReference>
<dbReference type="PROSITE" id="PS01227">
    <property type="entry name" value="UPF0012"/>
    <property type="match status" value="1"/>
</dbReference>
<dbReference type="InterPro" id="IPR003010">
    <property type="entry name" value="C-N_Hydrolase"/>
</dbReference>
<feature type="domain" description="CN hydrolase" evidence="2">
    <location>
        <begin position="9"/>
        <end position="261"/>
    </location>
</feature>
<evidence type="ECO:0000256" key="1">
    <source>
        <dbReference type="ARBA" id="ARBA00022801"/>
    </source>
</evidence>
<proteinExistence type="predicted"/>
<reference evidence="3 4" key="1">
    <citation type="submission" date="2024-05" db="EMBL/GenBank/DDBJ databases">
        <title>Long read based assembly of the Candida bracarensis genome reveals expanded adhesin content.</title>
        <authorList>
            <person name="Marcet-Houben M."/>
            <person name="Ksiezopolska E."/>
            <person name="Gabaldon T."/>
        </authorList>
    </citation>
    <scope>NUCLEOTIDE SEQUENCE [LARGE SCALE GENOMIC DNA]</scope>
    <source>
        <strain evidence="3 4">CBM6</strain>
    </source>
</reference>
<dbReference type="Proteomes" id="UP001623330">
    <property type="component" value="Unassembled WGS sequence"/>
</dbReference>
<dbReference type="Gene3D" id="3.60.110.10">
    <property type="entry name" value="Carbon-nitrogen hydrolase"/>
    <property type="match status" value="1"/>
</dbReference>
<dbReference type="SUPFAM" id="SSF56317">
    <property type="entry name" value="Carbon-nitrogen hydrolase"/>
    <property type="match status" value="1"/>
</dbReference>
<evidence type="ECO:0000259" key="2">
    <source>
        <dbReference type="PROSITE" id="PS50263"/>
    </source>
</evidence>
<keyword evidence="4" id="KW-1185">Reference proteome</keyword>
<dbReference type="PROSITE" id="PS50263">
    <property type="entry name" value="CN_HYDROLASE"/>
    <property type="match status" value="1"/>
</dbReference>
<evidence type="ECO:0000313" key="4">
    <source>
        <dbReference type="Proteomes" id="UP001623330"/>
    </source>
</evidence>